<evidence type="ECO:0000256" key="2">
    <source>
        <dbReference type="ARBA" id="ARBA00023242"/>
    </source>
</evidence>
<dbReference type="GO" id="GO:0005634">
    <property type="term" value="C:nucleus"/>
    <property type="evidence" value="ECO:0007669"/>
    <property type="project" value="UniProtKB-SubCell"/>
</dbReference>
<dbReference type="InterPro" id="IPR051357">
    <property type="entry name" value="H3K9_HMTase_SUVAR3-9"/>
</dbReference>
<sequence length="778" mass="79126">MDYLREAGLAARYRVAPTPAAAADVRGRRSSWPQRLGAGDRRGALPPRPPPPRRGGGGGGGAARDAGEAGDGARDARRVGVAVGVGGGAGKAEDDAGGGSGHGRGDGAGAGAARSGAVVAPRAGPGAESEAGANAGAADVPGGGGGATRVVAAPREEGSGGVEEGSKKTALASSATPREEGTGGGGVGSTKRVFASSAAVAPTPRVYPPPKRRLVSAERRFPPGCGRGVDCAGDGSRLVTAAPARPGGGSAASPTKPAAAAAVAAVPRHPPWVEAGSDGVLEKVSAAVDGPRLVVAPARPGGGCAASPTKLAAAHRSVGEAGSSGVLKKASAAVDSSQLMVAPARGGGSCAASPTKPSAAAHRSVGDACSRGVLKEMSAAAISCPVDDGSRHGPHAVALKSLEASRRSGMAAAADGLLDTDSHVLSGRGGFRSGKEVVRFLPRPGAISAIRRFPPGCGRVKVSRPLNKSAEKCPETESKDSSTSSDSFGPKKKVSVKGPDHIRLEVASACTMGSISNVDDLVDSILADDAFLNAEDAYQKKLQLKLNGSSDARSKFKMICGRFQFICKAILQFVEQRSLKISRIDIAASKVIKKLPGFTQLGPVIGDVPGVEVGDEFVYRVQLALVGLHRPLQPGIDSMKDENGVLVAISVVASGGYPDELSSSGELIYTGFGGKYAGKKSDENQKLEGGNLALKNCIQTMTPVRVIHGFKSREEGSHSRAKGAIAFTYDGLYRVVDYWREGQAGSKVFKYKLLRIPDQPELSHRSKTAPSRKTGIMC</sequence>
<dbReference type="InterPro" id="IPR036987">
    <property type="entry name" value="SRA-YDG_sf"/>
</dbReference>
<dbReference type="InterPro" id="IPR003105">
    <property type="entry name" value="SRA_YDG"/>
</dbReference>
<protein>
    <recommendedName>
        <fullName evidence="5">YDG domain-containing protein</fullName>
    </recommendedName>
</protein>
<dbReference type="AlphaFoldDB" id="A0ABC9BQ46"/>
<feature type="region of interest" description="Disordered" evidence="4">
    <location>
        <begin position="202"/>
        <end position="234"/>
    </location>
</feature>
<dbReference type="Pfam" id="PF02182">
    <property type="entry name" value="SAD_SRA"/>
    <property type="match status" value="1"/>
</dbReference>
<gene>
    <name evidence="6" type="ORF">URODEC1_LOCUS65912</name>
</gene>
<reference evidence="7" key="1">
    <citation type="submission" date="2024-06" db="EMBL/GenBank/DDBJ databases">
        <authorList>
            <person name="Ryan C."/>
        </authorList>
    </citation>
    <scope>NUCLEOTIDE SEQUENCE [LARGE SCALE GENOMIC DNA]</scope>
</reference>
<keyword evidence="7" id="KW-1185">Reference proteome</keyword>
<dbReference type="Gene3D" id="2.30.280.10">
    <property type="entry name" value="SRA-YDG"/>
    <property type="match status" value="1"/>
</dbReference>
<comment type="subcellular location">
    <subcellularLocation>
        <location evidence="1">Chromosome</location>
    </subcellularLocation>
    <subcellularLocation>
        <location evidence="3">Nucleus</location>
    </subcellularLocation>
</comment>
<dbReference type="GO" id="GO:0005694">
    <property type="term" value="C:chromosome"/>
    <property type="evidence" value="ECO:0007669"/>
    <property type="project" value="UniProtKB-SubCell"/>
</dbReference>
<evidence type="ECO:0000259" key="5">
    <source>
        <dbReference type="PROSITE" id="PS51015"/>
    </source>
</evidence>
<feature type="region of interest" description="Disordered" evidence="4">
    <location>
        <begin position="1"/>
        <end position="190"/>
    </location>
</feature>
<dbReference type="InterPro" id="IPR015947">
    <property type="entry name" value="PUA-like_sf"/>
</dbReference>
<evidence type="ECO:0000313" key="6">
    <source>
        <dbReference type="EMBL" id="CAL5002354.1"/>
    </source>
</evidence>
<dbReference type="PROSITE" id="PS51015">
    <property type="entry name" value="YDG"/>
    <property type="match status" value="1"/>
</dbReference>
<dbReference type="PANTHER" id="PTHR45660:SF11">
    <property type="entry name" value="OS08G0400200 PROTEIN"/>
    <property type="match status" value="1"/>
</dbReference>
<feature type="compositionally biased region" description="Gly residues" evidence="4">
    <location>
        <begin position="97"/>
        <end position="110"/>
    </location>
</feature>
<accession>A0ABC9BQ46</accession>
<evidence type="ECO:0000256" key="3">
    <source>
        <dbReference type="PROSITE-ProRule" id="PRU00358"/>
    </source>
</evidence>
<feature type="compositionally biased region" description="Basic and acidic residues" evidence="4">
    <location>
        <begin position="469"/>
        <end position="480"/>
    </location>
</feature>
<keyword evidence="2 3" id="KW-0539">Nucleus</keyword>
<feature type="compositionally biased region" description="Low complexity" evidence="4">
    <location>
        <begin position="111"/>
        <end position="140"/>
    </location>
</feature>
<organism evidence="6 7">
    <name type="scientific">Urochloa decumbens</name>
    <dbReference type="NCBI Taxonomy" id="240449"/>
    <lineage>
        <taxon>Eukaryota</taxon>
        <taxon>Viridiplantae</taxon>
        <taxon>Streptophyta</taxon>
        <taxon>Embryophyta</taxon>
        <taxon>Tracheophyta</taxon>
        <taxon>Spermatophyta</taxon>
        <taxon>Magnoliopsida</taxon>
        <taxon>Liliopsida</taxon>
        <taxon>Poales</taxon>
        <taxon>Poaceae</taxon>
        <taxon>PACMAD clade</taxon>
        <taxon>Panicoideae</taxon>
        <taxon>Panicodae</taxon>
        <taxon>Paniceae</taxon>
        <taxon>Melinidinae</taxon>
        <taxon>Urochloa</taxon>
    </lineage>
</organism>
<reference evidence="6 7" key="2">
    <citation type="submission" date="2024-10" db="EMBL/GenBank/DDBJ databases">
        <authorList>
            <person name="Ryan C."/>
        </authorList>
    </citation>
    <scope>NUCLEOTIDE SEQUENCE [LARGE SCALE GENOMIC DNA]</scope>
</reference>
<evidence type="ECO:0000256" key="4">
    <source>
        <dbReference type="SAM" id="MobiDB-lite"/>
    </source>
</evidence>
<dbReference type="SMART" id="SM00466">
    <property type="entry name" value="SRA"/>
    <property type="match status" value="1"/>
</dbReference>
<evidence type="ECO:0000256" key="1">
    <source>
        <dbReference type="ARBA" id="ARBA00004286"/>
    </source>
</evidence>
<dbReference type="SUPFAM" id="SSF88697">
    <property type="entry name" value="PUA domain-like"/>
    <property type="match status" value="1"/>
</dbReference>
<dbReference type="EMBL" id="OZ075136">
    <property type="protein sequence ID" value="CAL5002354.1"/>
    <property type="molecule type" value="Genomic_DNA"/>
</dbReference>
<feature type="compositionally biased region" description="Basic and acidic residues" evidence="4">
    <location>
        <begin position="65"/>
        <end position="78"/>
    </location>
</feature>
<dbReference type="Proteomes" id="UP001497457">
    <property type="component" value="Chromosome 26rd"/>
</dbReference>
<feature type="region of interest" description="Disordered" evidence="4">
    <location>
        <begin position="466"/>
        <end position="495"/>
    </location>
</feature>
<proteinExistence type="predicted"/>
<feature type="domain" description="YDG" evidence="5">
    <location>
        <begin position="606"/>
        <end position="755"/>
    </location>
</feature>
<evidence type="ECO:0000313" key="7">
    <source>
        <dbReference type="Proteomes" id="UP001497457"/>
    </source>
</evidence>
<dbReference type="PANTHER" id="PTHR45660">
    <property type="entry name" value="HISTONE-LYSINE N-METHYLTRANSFERASE SETMAR"/>
    <property type="match status" value="1"/>
</dbReference>
<name>A0ABC9BQ46_9POAL</name>